<protein>
    <submittedName>
        <fullName evidence="1">Uncharacterized protein</fullName>
    </submittedName>
</protein>
<proteinExistence type="predicted"/>
<accession>K1X489</accession>
<organism evidence="1">
    <name type="scientific">uncultured bacterium</name>
    <name type="common">gcode 4</name>
    <dbReference type="NCBI Taxonomy" id="1234023"/>
    <lineage>
        <taxon>Bacteria</taxon>
        <taxon>environmental samples</taxon>
    </lineage>
</organism>
<dbReference type="EMBL" id="AMFJ01036152">
    <property type="protein sequence ID" value="EKD24930.1"/>
    <property type="molecule type" value="Genomic_DNA"/>
</dbReference>
<gene>
    <name evidence="1" type="ORF">ACD_80C00145G0064</name>
</gene>
<reference evidence="1" key="1">
    <citation type="journal article" date="2012" name="Science">
        <title>Fermentation, hydrogen, and sulfur metabolism in multiple uncultivated bacterial phyla.</title>
        <authorList>
            <person name="Wrighton K.C."/>
            <person name="Thomas B.C."/>
            <person name="Sharon I."/>
            <person name="Miller C.S."/>
            <person name="Castelle C.J."/>
            <person name="VerBerkmoes N.C."/>
            <person name="Wilkins M.J."/>
            <person name="Hettich R.L."/>
            <person name="Lipton M.S."/>
            <person name="Williams K.H."/>
            <person name="Long P.E."/>
            <person name="Banfield J.F."/>
        </authorList>
    </citation>
    <scope>NUCLEOTIDE SEQUENCE [LARGE SCALE GENOMIC DNA]</scope>
</reference>
<name>K1X489_9BACT</name>
<comment type="caution">
    <text evidence="1">The sequence shown here is derived from an EMBL/GenBank/DDBJ whole genome shotgun (WGS) entry which is preliminary data.</text>
</comment>
<dbReference type="AlphaFoldDB" id="K1X489"/>
<evidence type="ECO:0000313" key="1">
    <source>
        <dbReference type="EMBL" id="EKD24930.1"/>
    </source>
</evidence>
<sequence length="120" mass="13151">MQKLPIKINQLKPIKGYFVAIGKEEIASLKEGAVINTSRSGIYYNRKELVSTVGNIEALKECWMNIVEIAVPTNAIVPAGSNSKKFGIRSGNNIPIVSIKNFSITDFKKVSEEPKMLAVA</sequence>